<sequence length="429" mass="46341">MSWKDSKSCTVLGGENLGKIDDANENAITRYKEAGAVLTGLDKAKNVIPGMNEKTLLHAGPPIEWERMSGPTRGAVMGALIFEGLASDEEEAEELAASGEIEFDPCHDHDSVGPMAGVISPSMSVYIIENPEHGNKAYSNLNEGLGEVLRYGAYSEKVLNKLKWMEDVEAPILKATLEQSEPIDCKEIIAQALHMGDDGHCRDVAMSLMFLRELAPYIMETDFDAEDKEKVLKFMGENQLTFLNPLMASGKAMIDAAHGIDYSTMITALTRNGTDFGIRVSGLPGQWFTAPAPQPNTLFFPGFKEGDQGRDIGDSAICETIGLGGFASATAPSIVQVVGGTPSDAADRTREMREITIDEHPSFTIPFMNFQGVPIGIDVRKVVDTGIEPFINTGVAHKDPGVGGVGFGLVRAPMDCFKKALKAFAEKYK</sequence>
<dbReference type="Gene3D" id="3.90.1700.10">
    <property type="entry name" value="v583 domain like"/>
    <property type="match status" value="1"/>
</dbReference>
<keyword evidence="2" id="KW-1185">Reference proteome</keyword>
<name>A0A133V1K8_9EURY</name>
<dbReference type="InterPro" id="IPR009499">
    <property type="entry name" value="AllG-like"/>
</dbReference>
<dbReference type="Proteomes" id="UP000070520">
    <property type="component" value="Unassembled WGS sequence"/>
</dbReference>
<dbReference type="AlphaFoldDB" id="A0A133V1K8"/>
<evidence type="ECO:0000313" key="1">
    <source>
        <dbReference type="EMBL" id="KXB00340.1"/>
    </source>
</evidence>
<reference evidence="1 2" key="1">
    <citation type="journal article" date="2016" name="Sci. Rep.">
        <title>Metabolic traits of an uncultured archaeal lineage -MSBL1- from brine pools of the Red Sea.</title>
        <authorList>
            <person name="Mwirichia R."/>
            <person name="Alam I."/>
            <person name="Rashid M."/>
            <person name="Vinu M."/>
            <person name="Ba-Alawi W."/>
            <person name="Anthony Kamau A."/>
            <person name="Kamanda Ngugi D."/>
            <person name="Goker M."/>
            <person name="Klenk H.P."/>
            <person name="Bajic V."/>
            <person name="Stingl U."/>
        </authorList>
    </citation>
    <scope>NUCLEOTIDE SEQUENCE [LARGE SCALE GENOMIC DNA]</scope>
    <source>
        <strain evidence="1">SCGC-AAA261C02</strain>
    </source>
</reference>
<accession>A0A133V1K8</accession>
<evidence type="ECO:0008006" key="3">
    <source>
        <dbReference type="Google" id="ProtNLM"/>
    </source>
</evidence>
<proteinExistence type="predicted"/>
<dbReference type="Gene3D" id="1.10.10.660">
    <property type="entry name" value="conserved protein of unknown function from Enterococcus faecalis V583"/>
    <property type="match status" value="1"/>
</dbReference>
<dbReference type="InterPro" id="IPR024033">
    <property type="entry name" value="OXTCase_su_AllG_h-dom"/>
</dbReference>
<dbReference type="Pfam" id="PF06545">
    <property type="entry name" value="AllG"/>
    <property type="match status" value="1"/>
</dbReference>
<organism evidence="1 2">
    <name type="scientific">candidate division MSBL1 archaeon SCGC-AAA261C02</name>
    <dbReference type="NCBI Taxonomy" id="1698272"/>
    <lineage>
        <taxon>Archaea</taxon>
        <taxon>Methanobacteriati</taxon>
        <taxon>Methanobacteriota</taxon>
        <taxon>candidate division MSBL1</taxon>
    </lineage>
</organism>
<dbReference type="PATRIC" id="fig|1698272.3.peg.621"/>
<evidence type="ECO:0000313" key="2">
    <source>
        <dbReference type="Proteomes" id="UP000070520"/>
    </source>
</evidence>
<protein>
    <recommendedName>
        <fullName evidence="3">DUF1116 domain-containing protein</fullName>
    </recommendedName>
</protein>
<gene>
    <name evidence="1" type="ORF">AKJ42_00945</name>
</gene>
<dbReference type="EMBL" id="LHXW01000006">
    <property type="protein sequence ID" value="KXB00340.1"/>
    <property type="molecule type" value="Genomic_DNA"/>
</dbReference>
<comment type="caution">
    <text evidence="1">The sequence shown here is derived from an EMBL/GenBank/DDBJ whole genome shotgun (WGS) entry which is preliminary data.</text>
</comment>
<dbReference type="Gene3D" id="3.90.1710.10">
    <property type="entry name" value="Enterococcus faecalis V583 domain"/>
    <property type="match status" value="1"/>
</dbReference>